<name>A0ABT9NJ85_9ACTN</name>
<proteinExistence type="predicted"/>
<protein>
    <submittedName>
        <fullName evidence="2">Uncharacterized protein</fullName>
    </submittedName>
</protein>
<dbReference type="EMBL" id="JAUSQM010000001">
    <property type="protein sequence ID" value="MDP9820467.1"/>
    <property type="molecule type" value="Genomic_DNA"/>
</dbReference>
<evidence type="ECO:0000313" key="3">
    <source>
        <dbReference type="Proteomes" id="UP001240447"/>
    </source>
</evidence>
<keyword evidence="1" id="KW-0812">Transmembrane</keyword>
<organism evidence="2 3">
    <name type="scientific">Nocardioides massiliensis</name>
    <dbReference type="NCBI Taxonomy" id="1325935"/>
    <lineage>
        <taxon>Bacteria</taxon>
        <taxon>Bacillati</taxon>
        <taxon>Actinomycetota</taxon>
        <taxon>Actinomycetes</taxon>
        <taxon>Propionibacteriales</taxon>
        <taxon>Nocardioidaceae</taxon>
        <taxon>Nocardioides</taxon>
    </lineage>
</organism>
<gene>
    <name evidence="2" type="ORF">J2S59_000276</name>
</gene>
<keyword evidence="1" id="KW-1133">Transmembrane helix</keyword>
<comment type="caution">
    <text evidence="2">The sequence shown here is derived from an EMBL/GenBank/DDBJ whole genome shotgun (WGS) entry which is preliminary data.</text>
</comment>
<feature type="transmembrane region" description="Helical" evidence="1">
    <location>
        <begin position="7"/>
        <end position="26"/>
    </location>
</feature>
<dbReference type="Proteomes" id="UP001240447">
    <property type="component" value="Unassembled WGS sequence"/>
</dbReference>
<evidence type="ECO:0000313" key="2">
    <source>
        <dbReference type="EMBL" id="MDP9820467.1"/>
    </source>
</evidence>
<keyword evidence="3" id="KW-1185">Reference proteome</keyword>
<keyword evidence="1" id="KW-0472">Membrane</keyword>
<reference evidence="2 3" key="1">
    <citation type="submission" date="2023-07" db="EMBL/GenBank/DDBJ databases">
        <title>Sequencing the genomes of 1000 actinobacteria strains.</title>
        <authorList>
            <person name="Klenk H.-P."/>
        </authorList>
    </citation>
    <scope>NUCLEOTIDE SEQUENCE [LARGE SCALE GENOMIC DNA]</scope>
    <source>
        <strain evidence="2 3">GD13</strain>
    </source>
</reference>
<sequence length="34" mass="3594">MSTRERIGAGTWTALIFGSYVLLMLAKGSHGIVG</sequence>
<evidence type="ECO:0000256" key="1">
    <source>
        <dbReference type="SAM" id="Phobius"/>
    </source>
</evidence>
<accession>A0ABT9NJ85</accession>